<dbReference type="Pfam" id="PF09299">
    <property type="entry name" value="Mu-transpos_C"/>
    <property type="match status" value="1"/>
</dbReference>
<feature type="domain" description="HTH Mu-type" evidence="2">
    <location>
        <begin position="8"/>
        <end position="74"/>
    </location>
</feature>
<name>A0A380TU43_9PAST</name>
<dbReference type="InterPro" id="IPR009061">
    <property type="entry name" value="DNA-bd_dom_put_sf"/>
</dbReference>
<dbReference type="InterPro" id="IPR009004">
    <property type="entry name" value="Transposase_Mu_C"/>
</dbReference>
<evidence type="ECO:0000259" key="1">
    <source>
        <dbReference type="PROSITE" id="PS50994"/>
    </source>
</evidence>
<dbReference type="InterPro" id="IPR015378">
    <property type="entry name" value="Transposase-like_Mu_C"/>
</dbReference>
<dbReference type="InterPro" id="IPR003314">
    <property type="entry name" value="Mu-type_HTH"/>
</dbReference>
<feature type="domain" description="Integrase catalytic" evidence="1">
    <location>
        <begin position="278"/>
        <end position="493"/>
    </location>
</feature>
<dbReference type="Gene3D" id="3.30.420.10">
    <property type="entry name" value="Ribonuclease H-like superfamily/Ribonuclease H"/>
    <property type="match status" value="1"/>
</dbReference>
<dbReference type="PROSITE" id="PS50994">
    <property type="entry name" value="INTEGRASE"/>
    <property type="match status" value="1"/>
</dbReference>
<dbReference type="GO" id="GO:0003677">
    <property type="term" value="F:DNA binding"/>
    <property type="evidence" value="ECO:0007669"/>
    <property type="project" value="InterPro"/>
</dbReference>
<evidence type="ECO:0000313" key="4">
    <source>
        <dbReference type="Proteomes" id="UP000254649"/>
    </source>
</evidence>
<dbReference type="EMBL" id="UFRQ01000003">
    <property type="protein sequence ID" value="SUT91520.1"/>
    <property type="molecule type" value="Genomic_DNA"/>
</dbReference>
<dbReference type="Gene3D" id="2.30.30.130">
    <property type="entry name" value="Transposase, Mu, C-terminal"/>
    <property type="match status" value="1"/>
</dbReference>
<accession>A0A380TU43</accession>
<keyword evidence="4" id="KW-1185">Reference proteome</keyword>
<dbReference type="AlphaFoldDB" id="A0A380TU43"/>
<dbReference type="InterPro" id="IPR036388">
    <property type="entry name" value="WH-like_DNA-bd_sf"/>
</dbReference>
<dbReference type="Proteomes" id="UP000254649">
    <property type="component" value="Unassembled WGS sequence"/>
</dbReference>
<protein>
    <submittedName>
        <fullName evidence="3">Phage transposase</fullName>
    </submittedName>
</protein>
<dbReference type="InterPro" id="IPR012337">
    <property type="entry name" value="RNaseH-like_sf"/>
</dbReference>
<sequence length="657" mass="74528">MEQISLKTHYSVYELADFSLKALPKAPKNIAVQAKRENWQSRKREGRGGGLEYALASMPEPIQSEIRDRFAVSVVNKKPSLPVVRDVDLSSLTNKQRQIADARMALVAAVSQLEQSMSRIKAVTYLCESAKCGQLSADLMNLVETANAKNGNGCGRVLSVRTLNQWVIDYHKADNAEDRLKALAPSQRQAKKAEELQWLPEFLAVYRNTNGVNIAEAYNEFAARWQVAFADQPLRLAQLPSLSTVRRGLEKLPRLIKEIGRKTGAELRAMNTYVKRDWSVLKANDVWVGDGHSMKMKVAHPDHGRPFIPEVTLVMDAASRFIVGWSVSLVENCLAVADAIRHGVERHGIPAIYYSDNGGGEKNWMLDGDITGMLPRLGINHQTGIPGNPQGRGIIERVNKTLLLRIARQFDTYHGGGADRETVRKTSTAVISLEKAIRQKRTELTDKQKWAQGKLPSWKQFIDAVEEGVRWYNEEHIHREIGTTPARKRAQLLKGVDVLYVTPVEARDMFRPQVIRKAQRGWVKLFKNDYFNQALINVDGEDVVVSFDIHDAEKVIIRKLDGSYLCDGIWNGNKRDAFPKPFIEKTREDRYQRRLKLKQEQVDEINAELNPVINITHNESAELLHGLRVKTKHQNWDDMDEIPMLPSELKRYQKKVG</sequence>
<evidence type="ECO:0000313" key="3">
    <source>
        <dbReference type="EMBL" id="SUT91520.1"/>
    </source>
</evidence>
<gene>
    <name evidence="3" type="ORF">NCTC10801_01477</name>
</gene>
<evidence type="ECO:0000259" key="2">
    <source>
        <dbReference type="PROSITE" id="PS51702"/>
    </source>
</evidence>
<dbReference type="SUPFAM" id="SSF46955">
    <property type="entry name" value="Putative DNA-binding domain"/>
    <property type="match status" value="1"/>
</dbReference>
<dbReference type="InterPro" id="IPR036397">
    <property type="entry name" value="RNaseH_sf"/>
</dbReference>
<dbReference type="PROSITE" id="PS51702">
    <property type="entry name" value="HTH_MU"/>
    <property type="match status" value="1"/>
</dbReference>
<dbReference type="SUPFAM" id="SSF50610">
    <property type="entry name" value="mu transposase, C-terminal domain"/>
    <property type="match status" value="1"/>
</dbReference>
<dbReference type="InterPro" id="IPR001584">
    <property type="entry name" value="Integrase_cat-core"/>
</dbReference>
<reference evidence="3 4" key="1">
    <citation type="submission" date="2018-06" db="EMBL/GenBank/DDBJ databases">
        <authorList>
            <consortium name="Pathogen Informatics"/>
            <person name="Doyle S."/>
        </authorList>
    </citation>
    <scope>NUCLEOTIDE SEQUENCE [LARGE SCALE GENOMIC DNA]</scope>
    <source>
        <strain evidence="3 4">NCTC10801</strain>
    </source>
</reference>
<dbReference type="Gene3D" id="1.10.10.10">
    <property type="entry name" value="Winged helix-like DNA-binding domain superfamily/Winged helix DNA-binding domain"/>
    <property type="match status" value="1"/>
</dbReference>
<dbReference type="Pfam" id="PF02316">
    <property type="entry name" value="HTH_Tnp_Mu_1"/>
    <property type="match status" value="1"/>
</dbReference>
<dbReference type="GO" id="GO:0015074">
    <property type="term" value="P:DNA integration"/>
    <property type="evidence" value="ECO:0007669"/>
    <property type="project" value="InterPro"/>
</dbReference>
<organism evidence="3 4">
    <name type="scientific">[Actinobacillus] rossii</name>
    <dbReference type="NCBI Taxonomy" id="123820"/>
    <lineage>
        <taxon>Bacteria</taxon>
        <taxon>Pseudomonadati</taxon>
        <taxon>Pseudomonadota</taxon>
        <taxon>Gammaproteobacteria</taxon>
        <taxon>Pasteurellales</taxon>
        <taxon>Pasteurellaceae</taxon>
    </lineage>
</organism>
<dbReference type="SUPFAM" id="SSF53098">
    <property type="entry name" value="Ribonuclease H-like"/>
    <property type="match status" value="1"/>
</dbReference>
<proteinExistence type="predicted"/>